<dbReference type="CDD" id="cd01647">
    <property type="entry name" value="RT_LTR"/>
    <property type="match status" value="1"/>
</dbReference>
<accession>A0A6A4SZI2</accession>
<evidence type="ECO:0000259" key="3">
    <source>
        <dbReference type="Pfam" id="PF00078"/>
    </source>
</evidence>
<evidence type="ECO:0000313" key="5">
    <source>
        <dbReference type="Proteomes" id="UP000438429"/>
    </source>
</evidence>
<feature type="domain" description="Reverse transcriptase" evidence="3">
    <location>
        <begin position="251"/>
        <end position="379"/>
    </location>
</feature>
<dbReference type="Gene3D" id="3.10.10.10">
    <property type="entry name" value="HIV Type 1 Reverse Transcriptase, subunit A, domain 1"/>
    <property type="match status" value="1"/>
</dbReference>
<evidence type="ECO:0000313" key="4">
    <source>
        <dbReference type="EMBL" id="KAF0039253.1"/>
    </source>
</evidence>
<name>A0A6A4SZI2_SCOMX</name>
<reference evidence="4 5" key="1">
    <citation type="submission" date="2019-06" db="EMBL/GenBank/DDBJ databases">
        <title>Draft genomes of female and male turbot (Scophthalmus maximus).</title>
        <authorList>
            <person name="Xu H."/>
            <person name="Xu X.-W."/>
            <person name="Shao C."/>
            <person name="Chen S."/>
        </authorList>
    </citation>
    <scope>NUCLEOTIDE SEQUENCE [LARGE SCALE GENOMIC DNA]</scope>
    <source>
        <strain evidence="4">Ysfricsl-2016a</strain>
        <tissue evidence="4">Blood</tissue>
    </source>
</reference>
<dbReference type="InterPro" id="IPR043502">
    <property type="entry name" value="DNA/RNA_pol_sf"/>
</dbReference>
<dbReference type="EC" id="3.1.26.4" evidence="2"/>
<dbReference type="SUPFAM" id="SSF56672">
    <property type="entry name" value="DNA/RNA polymerases"/>
    <property type="match status" value="1"/>
</dbReference>
<dbReference type="Proteomes" id="UP000438429">
    <property type="component" value="Unassembled WGS sequence"/>
</dbReference>
<dbReference type="PANTHER" id="PTHR24559:SF444">
    <property type="entry name" value="REVERSE TRANSCRIPTASE DOMAIN-CONTAINING PROTEIN"/>
    <property type="match status" value="1"/>
</dbReference>
<dbReference type="InterPro" id="IPR000477">
    <property type="entry name" value="RT_dom"/>
</dbReference>
<dbReference type="AlphaFoldDB" id="A0A6A4SZI2"/>
<organism evidence="4 5">
    <name type="scientific">Scophthalmus maximus</name>
    <name type="common">Turbot</name>
    <name type="synonym">Psetta maxima</name>
    <dbReference type="NCBI Taxonomy" id="52904"/>
    <lineage>
        <taxon>Eukaryota</taxon>
        <taxon>Metazoa</taxon>
        <taxon>Chordata</taxon>
        <taxon>Craniata</taxon>
        <taxon>Vertebrata</taxon>
        <taxon>Euteleostomi</taxon>
        <taxon>Actinopterygii</taxon>
        <taxon>Neopterygii</taxon>
        <taxon>Teleostei</taxon>
        <taxon>Neoteleostei</taxon>
        <taxon>Acanthomorphata</taxon>
        <taxon>Carangaria</taxon>
        <taxon>Pleuronectiformes</taxon>
        <taxon>Pleuronectoidei</taxon>
        <taxon>Scophthalmidae</taxon>
        <taxon>Scophthalmus</taxon>
    </lineage>
</organism>
<dbReference type="Pfam" id="PF00078">
    <property type="entry name" value="RVT_1"/>
    <property type="match status" value="1"/>
</dbReference>
<dbReference type="EMBL" id="VEVO01000007">
    <property type="protein sequence ID" value="KAF0039253.1"/>
    <property type="molecule type" value="Genomic_DNA"/>
</dbReference>
<dbReference type="Gene3D" id="3.30.70.270">
    <property type="match status" value="1"/>
</dbReference>
<comment type="similarity">
    <text evidence="1">Belongs to the beta type-B retroviral polymerase family. HERV class-II K(HML-2) pol subfamily.</text>
</comment>
<evidence type="ECO:0000256" key="2">
    <source>
        <dbReference type="ARBA" id="ARBA00012180"/>
    </source>
</evidence>
<protein>
    <recommendedName>
        <fullName evidence="2">ribonuclease H</fullName>
        <ecNumber evidence="2">3.1.26.4</ecNumber>
    </recommendedName>
</protein>
<proteinExistence type="inferred from homology"/>
<dbReference type="InterPro" id="IPR043128">
    <property type="entry name" value="Rev_trsase/Diguanyl_cyclase"/>
</dbReference>
<dbReference type="GO" id="GO:0004523">
    <property type="term" value="F:RNA-DNA hybrid ribonuclease activity"/>
    <property type="evidence" value="ECO:0007669"/>
    <property type="project" value="UniProtKB-EC"/>
</dbReference>
<sequence>MRVAAAPTGNWYQEEKTASHLYLRPPVGSMSRIDQSTGLSFEQQRELLLLQMKHEKLKYLVEVEINEKRKCEVDRELALEKMKCETEQAKITLEREKLSLIREDSLNYESVKAAVLKVYEMVPEAVPSGIATFITEQQVTTVGHSEKVPVTILRDTVAFGSFILASVLPFSEESDTGDSALALGMGSSVLSAPVHRLHLFSDLVQGEVCIAVLPVLPVEGADLVAEQQSDPSIKKVVEIVIPLAEVKDKVNSVTKPDAFPLPWMDDCIDQVGSAKFVSKFDLLKGYWQVPLSKRAQEMSAFITPSGLYSYKVMPFGLRNGPATFQHLMNMLVGDLEGCAVYIDDVVVYSDSWESHVLRIRSLFERLAAARLTINLAKFVSRSSHRIRLFVKVSYGDLETRLFSSLHILTIASVYVGVGKLSKRRSSLLEPVGEVRYRIDLTAPAYIFNLLSSTSYKLYTNCFTPFHIQNGALAVDFDVTPRMQCCLQYIPVFAGNVGDMTHATNSLICERKPSVNGLYTLRRNSDSRNNQVRQSALKTLAQESNRMQGHQQLERRFSSG</sequence>
<comment type="caution">
    <text evidence="4">The sequence shown here is derived from an EMBL/GenBank/DDBJ whole genome shotgun (WGS) entry which is preliminary data.</text>
</comment>
<evidence type="ECO:0000256" key="1">
    <source>
        <dbReference type="ARBA" id="ARBA00010879"/>
    </source>
</evidence>
<dbReference type="InterPro" id="IPR053134">
    <property type="entry name" value="RNA-dir_DNA_polymerase"/>
</dbReference>
<gene>
    <name evidence="4" type="ORF">F2P81_007488</name>
</gene>
<dbReference type="PANTHER" id="PTHR24559">
    <property type="entry name" value="TRANSPOSON TY3-I GAG-POL POLYPROTEIN"/>
    <property type="match status" value="1"/>
</dbReference>